<organism evidence="1 2">
    <name type="scientific">Leucogyrophana mollusca</name>
    <dbReference type="NCBI Taxonomy" id="85980"/>
    <lineage>
        <taxon>Eukaryota</taxon>
        <taxon>Fungi</taxon>
        <taxon>Dikarya</taxon>
        <taxon>Basidiomycota</taxon>
        <taxon>Agaricomycotina</taxon>
        <taxon>Agaricomycetes</taxon>
        <taxon>Agaricomycetidae</taxon>
        <taxon>Boletales</taxon>
        <taxon>Boletales incertae sedis</taxon>
        <taxon>Leucogyrophana</taxon>
    </lineage>
</organism>
<reference evidence="1" key="1">
    <citation type="journal article" date="2021" name="New Phytol.">
        <title>Evolutionary innovations through gain and loss of genes in the ectomycorrhizal Boletales.</title>
        <authorList>
            <person name="Wu G."/>
            <person name="Miyauchi S."/>
            <person name="Morin E."/>
            <person name="Kuo A."/>
            <person name="Drula E."/>
            <person name="Varga T."/>
            <person name="Kohler A."/>
            <person name="Feng B."/>
            <person name="Cao Y."/>
            <person name="Lipzen A."/>
            <person name="Daum C."/>
            <person name="Hundley H."/>
            <person name="Pangilinan J."/>
            <person name="Johnson J."/>
            <person name="Barry K."/>
            <person name="LaButti K."/>
            <person name="Ng V."/>
            <person name="Ahrendt S."/>
            <person name="Min B."/>
            <person name="Choi I.G."/>
            <person name="Park H."/>
            <person name="Plett J.M."/>
            <person name="Magnuson J."/>
            <person name="Spatafora J.W."/>
            <person name="Nagy L.G."/>
            <person name="Henrissat B."/>
            <person name="Grigoriev I.V."/>
            <person name="Yang Z.L."/>
            <person name="Xu J."/>
            <person name="Martin F.M."/>
        </authorList>
    </citation>
    <scope>NUCLEOTIDE SEQUENCE</scope>
    <source>
        <strain evidence="1">KUC20120723A-06</strain>
    </source>
</reference>
<keyword evidence="2" id="KW-1185">Reference proteome</keyword>
<proteinExistence type="predicted"/>
<name>A0ACB8BXV1_9AGAM</name>
<sequence>MAQDFATTTLQLTQLRIDLRTAEENEIRLRRRLAETQESICNMRIRAKELEEMLKTAYISRLPHEVISEIFVGVCANISTPPDSVAENLRDIRRSPELVVSQVSRRWRAVAIGTRSLWANIRLYSGQSQDLLAMYHERCGQHLLRIQCVHPLGHEQAESTRISKFIVAAINQCRSLNVWFPPNTCQFLFPQIRDLRAPFLQELTLVDRHFGVSQLPLFTKGLPSLLSAELQGVDPTSLQSPSGLSLVRSLNLSQTTLRDMEAAAFVGFLQSLPSLSSLTLDGDPVNFQNGSTPFDVITLPSLQSLHIITCFSDSLYAMTSNFRTPSLKHLTIDWTRADYPGHRSDWVLEFRANVAAFSPWNRQIESLAVYDNFQSYGDILLGLSLVFPNITRLTLSSNADRAMEELMVRHFREKGGEESWSSWEKLKTLVLNDSAFSRDILLNLLRSRKSSGCPIGKVIFPGSTRAEWGSHSVNCSVCAVTS</sequence>
<dbReference type="EMBL" id="MU266336">
    <property type="protein sequence ID" value="KAH7929990.1"/>
    <property type="molecule type" value="Genomic_DNA"/>
</dbReference>
<evidence type="ECO:0000313" key="1">
    <source>
        <dbReference type="EMBL" id="KAH7929990.1"/>
    </source>
</evidence>
<protein>
    <submittedName>
        <fullName evidence="1">Uncharacterized protein</fullName>
    </submittedName>
</protein>
<dbReference type="Proteomes" id="UP000790709">
    <property type="component" value="Unassembled WGS sequence"/>
</dbReference>
<evidence type="ECO:0000313" key="2">
    <source>
        <dbReference type="Proteomes" id="UP000790709"/>
    </source>
</evidence>
<comment type="caution">
    <text evidence="1">The sequence shown here is derived from an EMBL/GenBank/DDBJ whole genome shotgun (WGS) entry which is preliminary data.</text>
</comment>
<accession>A0ACB8BXV1</accession>
<gene>
    <name evidence="1" type="ORF">BV22DRAFT_95991</name>
</gene>